<proteinExistence type="predicted"/>
<accession>A0A172XY75</accession>
<dbReference type="Proteomes" id="UP000077824">
    <property type="component" value="Chromosome"/>
</dbReference>
<gene>
    <name evidence="1" type="ORF">A0O34_15565</name>
</gene>
<evidence type="ECO:0000313" key="2">
    <source>
        <dbReference type="Proteomes" id="UP000077824"/>
    </source>
</evidence>
<name>A0A172XY75_9FLAO</name>
<dbReference type="AlphaFoldDB" id="A0A172XY75"/>
<dbReference type="KEGG" id="chh:A0O34_15565"/>
<evidence type="ECO:0000313" key="1">
    <source>
        <dbReference type="EMBL" id="ANF51840.1"/>
    </source>
</evidence>
<reference evidence="1 2" key="1">
    <citation type="submission" date="2016-04" db="EMBL/GenBank/DDBJ databases">
        <title>Complete Genome Sequence of Chryseobacterium sp. IHBB 10212.</title>
        <authorList>
            <person name="Pal M."/>
            <person name="Swarnkar M.K."/>
            <person name="Kaushal K."/>
            <person name="Chhibber S."/>
            <person name="Singh A.K."/>
            <person name="Gulati A."/>
        </authorList>
    </citation>
    <scope>NUCLEOTIDE SEQUENCE [LARGE SCALE GENOMIC DNA]</scope>
    <source>
        <strain evidence="1 2">IHBB 10212</strain>
    </source>
</reference>
<dbReference type="EMBL" id="CP015199">
    <property type="protein sequence ID" value="ANF51840.1"/>
    <property type="molecule type" value="Genomic_DNA"/>
</dbReference>
<keyword evidence="2" id="KW-1185">Reference proteome</keyword>
<sequence>MNNLIMKNIVYLLFIIICSSLYSQTNKRKIRDSLDEESSKNLTHQILVDFKDLNYTKLNQKIISDIDFNQLKNENLVFYFSSLRRPIILISPHDEVSRNVNPAFNQTIFWNKKTIRFIRKKYHKNLIPFLKEANSFLFVKNNKLESYSGSFSSYDLNDKKKLLKLSKKRKKGLILKTQKNSQEEFYYFPFKSKNLTINTNKETENFNTLYLEFHNKLNKIVVVDFIYNLNYNNVTHKTYQYKNNNWEEVSLLKE</sequence>
<protein>
    <submittedName>
        <fullName evidence="1">Uncharacterized protein</fullName>
    </submittedName>
</protein>
<dbReference type="STRING" id="1685010.A0O34_15565"/>
<organism evidence="1 2">
    <name type="scientific">Chryseobacterium glaciei</name>
    <dbReference type="NCBI Taxonomy" id="1685010"/>
    <lineage>
        <taxon>Bacteria</taxon>
        <taxon>Pseudomonadati</taxon>
        <taxon>Bacteroidota</taxon>
        <taxon>Flavobacteriia</taxon>
        <taxon>Flavobacteriales</taxon>
        <taxon>Weeksellaceae</taxon>
        <taxon>Chryseobacterium group</taxon>
        <taxon>Chryseobacterium</taxon>
    </lineage>
</organism>